<dbReference type="GeneID" id="82854821"/>
<reference evidence="3 4" key="1">
    <citation type="submission" date="2019-01" db="EMBL/GenBank/DDBJ databases">
        <title>Genome sequence of Bacillus glycinifermentans SRCM103574.</title>
        <authorList>
            <person name="Kong H.-J."/>
            <person name="Jeong S.-Y."/>
            <person name="Jeong D.-Y."/>
        </authorList>
    </citation>
    <scope>NUCLEOTIDE SEQUENCE [LARGE SCALE GENOMIC DNA]</scope>
    <source>
        <strain evidence="3 4">SRCM103574</strain>
    </source>
</reference>
<accession>A0AAJ3Z2Q1</accession>
<keyword evidence="2" id="KW-0732">Signal</keyword>
<feature type="signal peptide" evidence="2">
    <location>
        <begin position="1"/>
        <end position="19"/>
    </location>
</feature>
<organism evidence="3 4">
    <name type="scientific">Bacillus glycinifermentans</name>
    <dbReference type="NCBI Taxonomy" id="1664069"/>
    <lineage>
        <taxon>Bacteria</taxon>
        <taxon>Bacillati</taxon>
        <taxon>Bacillota</taxon>
        <taxon>Bacilli</taxon>
        <taxon>Bacillales</taxon>
        <taxon>Bacillaceae</taxon>
        <taxon>Bacillus</taxon>
    </lineage>
</organism>
<dbReference type="EMBL" id="CP035232">
    <property type="protein sequence ID" value="QAT66802.1"/>
    <property type="molecule type" value="Genomic_DNA"/>
</dbReference>
<evidence type="ECO:0000313" key="4">
    <source>
        <dbReference type="Proteomes" id="UP000288675"/>
    </source>
</evidence>
<evidence type="ECO:0008006" key="5">
    <source>
        <dbReference type="Google" id="ProtNLM"/>
    </source>
</evidence>
<name>A0AAJ3Z2Q1_9BACI</name>
<evidence type="ECO:0000313" key="3">
    <source>
        <dbReference type="EMBL" id="QAT66802.1"/>
    </source>
</evidence>
<dbReference type="Proteomes" id="UP000288675">
    <property type="component" value="Chromosome"/>
</dbReference>
<proteinExistence type="predicted"/>
<feature type="compositionally biased region" description="Basic and acidic residues" evidence="1">
    <location>
        <begin position="30"/>
        <end position="40"/>
    </location>
</feature>
<evidence type="ECO:0000256" key="1">
    <source>
        <dbReference type="SAM" id="MobiDB-lite"/>
    </source>
</evidence>
<sequence length="227" mass="25322">MKKFTFLFFALLLCFALSACGGNSTNANSKEQEKDTKATESENDNSNNNTQEESSKKTLNKVGDSLYDPNTGTVTLNAMKDISNKKLIIGDLKVNFLNAKVITVTNLSDAFKAELKENFGGEPKEFTYAQILYKTENTGNDEISWSGFQTAVTSDGRQMDLDFNLSFGIPNPSSIDMMSNSKMDDNMVWVPVKKDVKSVRLKADDVLKRDNSKKDFIVYGKEIKIDL</sequence>
<dbReference type="RefSeq" id="WP_128748204.1">
    <property type="nucleotide sequence ID" value="NZ_CP035232.1"/>
</dbReference>
<dbReference type="PROSITE" id="PS51257">
    <property type="entry name" value="PROKAR_LIPOPROTEIN"/>
    <property type="match status" value="1"/>
</dbReference>
<feature type="region of interest" description="Disordered" evidence="1">
    <location>
        <begin position="25"/>
        <end position="63"/>
    </location>
</feature>
<evidence type="ECO:0000256" key="2">
    <source>
        <dbReference type="SAM" id="SignalP"/>
    </source>
</evidence>
<feature type="chain" id="PRO_5042596068" description="Lipoprotein" evidence="2">
    <location>
        <begin position="20"/>
        <end position="227"/>
    </location>
</feature>
<protein>
    <recommendedName>
        <fullName evidence="5">Lipoprotein</fullName>
    </recommendedName>
</protein>
<dbReference type="AlphaFoldDB" id="A0AAJ3Z2Q1"/>
<gene>
    <name evidence="3" type="ORF">EQZ20_19280</name>
</gene>